<feature type="compositionally biased region" description="Basic and acidic residues" evidence="7">
    <location>
        <begin position="324"/>
        <end position="334"/>
    </location>
</feature>
<evidence type="ECO:0000259" key="8">
    <source>
        <dbReference type="Pfam" id="PF17106"/>
    </source>
</evidence>
<organism evidence="9 10">
    <name type="scientific">Dactylonectria macrodidyma</name>
    <dbReference type="NCBI Taxonomy" id="307937"/>
    <lineage>
        <taxon>Eukaryota</taxon>
        <taxon>Fungi</taxon>
        <taxon>Dikarya</taxon>
        <taxon>Ascomycota</taxon>
        <taxon>Pezizomycotina</taxon>
        <taxon>Sordariomycetes</taxon>
        <taxon>Hypocreomycetidae</taxon>
        <taxon>Hypocreales</taxon>
        <taxon>Nectriaceae</taxon>
        <taxon>Dactylonectria</taxon>
    </lineage>
</organism>
<keyword evidence="4" id="KW-0256">Endoplasmic reticulum</keyword>
<dbReference type="EMBL" id="JAGMUV010000003">
    <property type="protein sequence ID" value="KAH7165301.1"/>
    <property type="molecule type" value="Genomic_DNA"/>
</dbReference>
<dbReference type="AlphaFoldDB" id="A0A9P9FMT6"/>
<proteinExistence type="predicted"/>
<accession>A0A9P9FMT6</accession>
<dbReference type="InterPro" id="IPR031353">
    <property type="entry name" value="NACHT_sigma"/>
</dbReference>
<feature type="domain" description="NACHT-NTPase sigma" evidence="8">
    <location>
        <begin position="336"/>
        <end position="374"/>
    </location>
</feature>
<evidence type="ECO:0000256" key="2">
    <source>
        <dbReference type="ARBA" id="ARBA00004240"/>
    </source>
</evidence>
<evidence type="ECO:0000313" key="9">
    <source>
        <dbReference type="EMBL" id="KAH7165301.1"/>
    </source>
</evidence>
<comment type="subcellular location">
    <subcellularLocation>
        <location evidence="2">Endoplasmic reticulum</location>
    </subcellularLocation>
    <subcellularLocation>
        <location evidence="3">Membrane</location>
    </subcellularLocation>
    <subcellularLocation>
        <location evidence="1">Mitochondrion</location>
    </subcellularLocation>
</comment>
<comment type="caution">
    <text evidence="9">The sequence shown here is derived from an EMBL/GenBank/DDBJ whole genome shotgun (WGS) entry which is preliminary data.</text>
</comment>
<feature type="compositionally biased region" description="Polar residues" evidence="7">
    <location>
        <begin position="335"/>
        <end position="374"/>
    </location>
</feature>
<protein>
    <submittedName>
        <fullName evidence="9">Alpha/Beta hydrolase protein</fullName>
    </submittedName>
</protein>
<dbReference type="Proteomes" id="UP000738349">
    <property type="component" value="Unassembled WGS sequence"/>
</dbReference>
<dbReference type="PANTHER" id="PTHR48182">
    <property type="entry name" value="PROTEIN SERAC1"/>
    <property type="match status" value="1"/>
</dbReference>
<feature type="region of interest" description="Disordered" evidence="7">
    <location>
        <begin position="322"/>
        <end position="374"/>
    </location>
</feature>
<keyword evidence="9" id="KW-0378">Hydrolase</keyword>
<evidence type="ECO:0000256" key="4">
    <source>
        <dbReference type="ARBA" id="ARBA00022824"/>
    </source>
</evidence>
<dbReference type="SUPFAM" id="SSF53474">
    <property type="entry name" value="alpha/beta-Hydrolases"/>
    <property type="match status" value="1"/>
</dbReference>
<evidence type="ECO:0000256" key="1">
    <source>
        <dbReference type="ARBA" id="ARBA00004173"/>
    </source>
</evidence>
<name>A0A9P9FMT6_9HYPO</name>
<dbReference type="InterPro" id="IPR052374">
    <property type="entry name" value="SERAC1"/>
</dbReference>
<evidence type="ECO:0000256" key="3">
    <source>
        <dbReference type="ARBA" id="ARBA00004370"/>
    </source>
</evidence>
<dbReference type="InterPro" id="IPR029058">
    <property type="entry name" value="AB_hydrolase_fold"/>
</dbReference>
<dbReference type="Pfam" id="PF17106">
    <property type="entry name" value="NACHT_sigma"/>
    <property type="match status" value="1"/>
</dbReference>
<evidence type="ECO:0000256" key="6">
    <source>
        <dbReference type="ARBA" id="ARBA00023136"/>
    </source>
</evidence>
<keyword evidence="5" id="KW-0496">Mitochondrion</keyword>
<evidence type="ECO:0000313" key="10">
    <source>
        <dbReference type="Proteomes" id="UP000738349"/>
    </source>
</evidence>
<evidence type="ECO:0000256" key="5">
    <source>
        <dbReference type="ARBA" id="ARBA00023128"/>
    </source>
</evidence>
<keyword evidence="6" id="KW-0472">Membrane</keyword>
<dbReference type="GO" id="GO:0016787">
    <property type="term" value="F:hydrolase activity"/>
    <property type="evidence" value="ECO:0007669"/>
    <property type="project" value="UniProtKB-KW"/>
</dbReference>
<reference evidence="9" key="1">
    <citation type="journal article" date="2021" name="Nat. Commun.">
        <title>Genetic determinants of endophytism in the Arabidopsis root mycobiome.</title>
        <authorList>
            <person name="Mesny F."/>
            <person name="Miyauchi S."/>
            <person name="Thiergart T."/>
            <person name="Pickel B."/>
            <person name="Atanasova L."/>
            <person name="Karlsson M."/>
            <person name="Huettel B."/>
            <person name="Barry K.W."/>
            <person name="Haridas S."/>
            <person name="Chen C."/>
            <person name="Bauer D."/>
            <person name="Andreopoulos W."/>
            <person name="Pangilinan J."/>
            <person name="LaButti K."/>
            <person name="Riley R."/>
            <person name="Lipzen A."/>
            <person name="Clum A."/>
            <person name="Drula E."/>
            <person name="Henrissat B."/>
            <person name="Kohler A."/>
            <person name="Grigoriev I.V."/>
            <person name="Martin F.M."/>
            <person name="Hacquard S."/>
        </authorList>
    </citation>
    <scope>NUCLEOTIDE SEQUENCE</scope>
    <source>
        <strain evidence="9">MPI-CAGE-AT-0147</strain>
    </source>
</reference>
<evidence type="ECO:0000256" key="7">
    <source>
        <dbReference type="SAM" id="MobiDB-lite"/>
    </source>
</evidence>
<dbReference type="Gene3D" id="3.40.50.1820">
    <property type="entry name" value="alpha/beta hydrolase"/>
    <property type="match status" value="1"/>
</dbReference>
<dbReference type="PANTHER" id="PTHR48182:SF2">
    <property type="entry name" value="PROTEIN SERAC1"/>
    <property type="match status" value="1"/>
</dbReference>
<keyword evidence="10" id="KW-1185">Reference proteome</keyword>
<dbReference type="GO" id="GO:0005783">
    <property type="term" value="C:endoplasmic reticulum"/>
    <property type="evidence" value="ECO:0007669"/>
    <property type="project" value="UniProtKB-SubCell"/>
</dbReference>
<gene>
    <name evidence="9" type="ORF">EDB81DRAFT_778943</name>
</gene>
<sequence>MKILKTLFTKWKGEHSWKGDSPETATGDVQQASLDNDVNSSFKSGPEVPFPAGVKVLHNCPNPTVDVCFVHGLSGNRDSTWTAKGQSAPWPKTLLPPKLSRARILTYGYDAYIRKSPVTSSNRLTDHATNLLNDLATDRASCDASSRPLLFVAHSLGGLVCKQAILLSRNNPESHLQYMFECTLGIIFLGTPHRGSWMANWAKIPASALGLATSVNKSLLDVLETNNEVLEFIQHNFWSMIRERQTAGDSPAVTCFFEELPLPVIGKVVSKDSATIEGYNLISIHANHRDMVKFGRDEDSGFKRVLGELVRWESQIEGPVVSQREPRIQKDTKKPSGTTHFGSGNIINGNVQNITNGSGNQFPGATFSGSVHFN</sequence>
<dbReference type="GO" id="GO:0005739">
    <property type="term" value="C:mitochondrion"/>
    <property type="evidence" value="ECO:0007669"/>
    <property type="project" value="UniProtKB-SubCell"/>
</dbReference>
<dbReference type="OrthoDB" id="7464126at2759"/>
<dbReference type="GO" id="GO:0016020">
    <property type="term" value="C:membrane"/>
    <property type="evidence" value="ECO:0007669"/>
    <property type="project" value="UniProtKB-SubCell"/>
</dbReference>